<dbReference type="InterPro" id="IPR011010">
    <property type="entry name" value="DNA_brk_join_enz"/>
</dbReference>
<evidence type="ECO:0000313" key="3">
    <source>
        <dbReference type="EMBL" id="KRN27350.1"/>
    </source>
</evidence>
<dbReference type="AlphaFoldDB" id="A0A0R2FHX2"/>
<evidence type="ECO:0000256" key="1">
    <source>
        <dbReference type="ARBA" id="ARBA00023172"/>
    </source>
</evidence>
<gene>
    <name evidence="3" type="ORF">IV38_GL002185</name>
</gene>
<dbReference type="Proteomes" id="UP000051751">
    <property type="component" value="Unassembled WGS sequence"/>
</dbReference>
<comment type="caution">
    <text evidence="3">The sequence shown here is derived from an EMBL/GenBank/DDBJ whole genome shotgun (WGS) entry which is preliminary data.</text>
</comment>
<dbReference type="CDD" id="cd00397">
    <property type="entry name" value="DNA_BRE_C"/>
    <property type="match status" value="1"/>
</dbReference>
<dbReference type="GO" id="GO:0006310">
    <property type="term" value="P:DNA recombination"/>
    <property type="evidence" value="ECO:0007669"/>
    <property type="project" value="UniProtKB-KW"/>
</dbReference>
<dbReference type="GO" id="GO:0015074">
    <property type="term" value="P:DNA integration"/>
    <property type="evidence" value="ECO:0007669"/>
    <property type="project" value="InterPro"/>
</dbReference>
<dbReference type="Pfam" id="PF00589">
    <property type="entry name" value="Phage_integrase"/>
    <property type="match status" value="1"/>
</dbReference>
<dbReference type="SUPFAM" id="SSF56349">
    <property type="entry name" value="DNA breaking-rejoining enzymes"/>
    <property type="match status" value="1"/>
</dbReference>
<accession>A0A0R2FHX2</accession>
<feature type="domain" description="Tyr recombinase" evidence="2">
    <location>
        <begin position="1"/>
        <end position="125"/>
    </location>
</feature>
<evidence type="ECO:0000259" key="2">
    <source>
        <dbReference type="PROSITE" id="PS51898"/>
    </source>
</evidence>
<dbReference type="InterPro" id="IPR002104">
    <property type="entry name" value="Integrase_catalytic"/>
</dbReference>
<dbReference type="Gene3D" id="1.10.443.10">
    <property type="entry name" value="Intergrase catalytic core"/>
    <property type="match status" value="1"/>
</dbReference>
<evidence type="ECO:0000313" key="4">
    <source>
        <dbReference type="Proteomes" id="UP000051751"/>
    </source>
</evidence>
<dbReference type="GO" id="GO:0003677">
    <property type="term" value="F:DNA binding"/>
    <property type="evidence" value="ECO:0007669"/>
    <property type="project" value="InterPro"/>
</dbReference>
<protein>
    <submittedName>
        <fullName evidence="3">Integrase family protein</fullName>
    </submittedName>
</protein>
<sequence length="141" mass="16442">MKNFSSYRTNYVTGEFVNLLKFTLQYSKNICTQVGRQFDDDSFLFIREDNAQPIHPEYPNKILNQVERACGIHIYPHLLRHYFATMARSNNYSPTDIMHWLGHSSLEMTDSYTRPTAQGALKLINEMNPTLFGNNESKNKK</sequence>
<proteinExistence type="predicted"/>
<dbReference type="InterPro" id="IPR013762">
    <property type="entry name" value="Integrase-like_cat_sf"/>
</dbReference>
<dbReference type="PATRIC" id="fig|81857.3.peg.2243"/>
<organism evidence="3 4">
    <name type="scientific">Lactobacillus selangorensis</name>
    <dbReference type="NCBI Taxonomy" id="81857"/>
    <lineage>
        <taxon>Bacteria</taxon>
        <taxon>Bacillati</taxon>
        <taxon>Bacillota</taxon>
        <taxon>Bacilli</taxon>
        <taxon>Lactobacillales</taxon>
        <taxon>Lactobacillaceae</taxon>
        <taxon>Lactobacillus</taxon>
    </lineage>
</organism>
<keyword evidence="1" id="KW-0233">DNA recombination</keyword>
<dbReference type="PROSITE" id="PS51898">
    <property type="entry name" value="TYR_RECOMBINASE"/>
    <property type="match status" value="1"/>
</dbReference>
<dbReference type="EMBL" id="JQAT01000009">
    <property type="protein sequence ID" value="KRN27350.1"/>
    <property type="molecule type" value="Genomic_DNA"/>
</dbReference>
<reference evidence="3 4" key="1">
    <citation type="journal article" date="2015" name="Genome Announc.">
        <title>Expanding the biotechnology potential of lactobacilli through comparative genomics of 213 strains and associated genera.</title>
        <authorList>
            <person name="Sun Z."/>
            <person name="Harris H.M."/>
            <person name="McCann A."/>
            <person name="Guo C."/>
            <person name="Argimon S."/>
            <person name="Zhang W."/>
            <person name="Yang X."/>
            <person name="Jeffery I.B."/>
            <person name="Cooney J.C."/>
            <person name="Kagawa T.F."/>
            <person name="Liu W."/>
            <person name="Song Y."/>
            <person name="Salvetti E."/>
            <person name="Wrobel A."/>
            <person name="Rasinkangas P."/>
            <person name="Parkhill J."/>
            <person name="Rea M.C."/>
            <person name="O'Sullivan O."/>
            <person name="Ritari J."/>
            <person name="Douillard F.P."/>
            <person name="Paul Ross R."/>
            <person name="Yang R."/>
            <person name="Briner A.E."/>
            <person name="Felis G.E."/>
            <person name="de Vos W.M."/>
            <person name="Barrangou R."/>
            <person name="Klaenhammer T.R."/>
            <person name="Caufield P.W."/>
            <person name="Cui Y."/>
            <person name="Zhang H."/>
            <person name="O'Toole P.W."/>
        </authorList>
    </citation>
    <scope>NUCLEOTIDE SEQUENCE [LARGE SCALE GENOMIC DNA]</scope>
    <source>
        <strain evidence="3 4">ATCC BAA-66</strain>
    </source>
</reference>
<name>A0A0R2FHX2_9LACO</name>